<evidence type="ECO:0000256" key="3">
    <source>
        <dbReference type="SAM" id="Phobius"/>
    </source>
</evidence>
<protein>
    <submittedName>
        <fullName evidence="5">FHA domain-containing protein</fullName>
    </submittedName>
</protein>
<evidence type="ECO:0000313" key="5">
    <source>
        <dbReference type="EMBL" id="HIY66306.1"/>
    </source>
</evidence>
<keyword evidence="3" id="KW-1133">Transmembrane helix</keyword>
<dbReference type="PANTHER" id="PTHR23308">
    <property type="entry name" value="NUCLEAR INHIBITOR OF PROTEIN PHOSPHATASE-1"/>
    <property type="match status" value="1"/>
</dbReference>
<reference evidence="5" key="1">
    <citation type="journal article" date="2021" name="PeerJ">
        <title>Extensive microbial diversity within the chicken gut microbiome revealed by metagenomics and culture.</title>
        <authorList>
            <person name="Gilroy R."/>
            <person name="Ravi A."/>
            <person name="Getino M."/>
            <person name="Pursley I."/>
            <person name="Horton D.L."/>
            <person name="Alikhan N.F."/>
            <person name="Baker D."/>
            <person name="Gharbi K."/>
            <person name="Hall N."/>
            <person name="Watson M."/>
            <person name="Adriaenssens E.M."/>
            <person name="Foster-Nyarko E."/>
            <person name="Jarju S."/>
            <person name="Secka A."/>
            <person name="Antonio M."/>
            <person name="Oren A."/>
            <person name="Chaudhuri R.R."/>
            <person name="La Ragione R."/>
            <person name="Hildebrand F."/>
            <person name="Pallen M.J."/>
        </authorList>
    </citation>
    <scope>NUCLEOTIDE SEQUENCE</scope>
    <source>
        <strain evidence="5">ChiGjej1B1-98</strain>
    </source>
</reference>
<gene>
    <name evidence="5" type="ORF">H9830_08535</name>
</gene>
<comment type="caution">
    <text evidence="5">The sequence shown here is derived from an EMBL/GenBank/DDBJ whole genome shotgun (WGS) entry which is preliminary data.</text>
</comment>
<dbReference type="Proteomes" id="UP000824005">
    <property type="component" value="Unassembled WGS sequence"/>
</dbReference>
<keyword evidence="1" id="KW-0597">Phosphoprotein</keyword>
<dbReference type="InterPro" id="IPR008984">
    <property type="entry name" value="SMAD_FHA_dom_sf"/>
</dbReference>
<keyword evidence="3" id="KW-0812">Transmembrane</keyword>
<reference evidence="5" key="2">
    <citation type="submission" date="2021-04" db="EMBL/GenBank/DDBJ databases">
        <authorList>
            <person name="Gilroy R."/>
        </authorList>
    </citation>
    <scope>NUCLEOTIDE SEQUENCE</scope>
    <source>
        <strain evidence="5">ChiGjej1B1-98</strain>
    </source>
</reference>
<name>A0A9D1YVP2_9MICO</name>
<dbReference type="Gene3D" id="2.60.200.20">
    <property type="match status" value="1"/>
</dbReference>
<dbReference type="SUPFAM" id="SSF49879">
    <property type="entry name" value="SMAD/FHA domain"/>
    <property type="match status" value="1"/>
</dbReference>
<dbReference type="SMART" id="SM00240">
    <property type="entry name" value="FHA"/>
    <property type="match status" value="1"/>
</dbReference>
<feature type="region of interest" description="Disordered" evidence="2">
    <location>
        <begin position="45"/>
        <end position="68"/>
    </location>
</feature>
<dbReference type="EMBL" id="DXDC01000257">
    <property type="protein sequence ID" value="HIY66306.1"/>
    <property type="molecule type" value="Genomic_DNA"/>
</dbReference>
<evidence type="ECO:0000259" key="4">
    <source>
        <dbReference type="PROSITE" id="PS50006"/>
    </source>
</evidence>
<dbReference type="InterPro" id="IPR050923">
    <property type="entry name" value="Cell_Proc_Reg/RNA_Proc"/>
</dbReference>
<evidence type="ECO:0000256" key="1">
    <source>
        <dbReference type="ARBA" id="ARBA00022553"/>
    </source>
</evidence>
<proteinExistence type="predicted"/>
<dbReference type="AlphaFoldDB" id="A0A9D1YVP2"/>
<dbReference type="Pfam" id="PF00498">
    <property type="entry name" value="FHA"/>
    <property type="match status" value="1"/>
</dbReference>
<keyword evidence="3" id="KW-0472">Membrane</keyword>
<feature type="transmembrane region" description="Helical" evidence="3">
    <location>
        <begin position="6"/>
        <end position="28"/>
    </location>
</feature>
<dbReference type="InterPro" id="IPR000253">
    <property type="entry name" value="FHA_dom"/>
</dbReference>
<feature type="domain" description="FHA" evidence="4">
    <location>
        <begin position="94"/>
        <end position="143"/>
    </location>
</feature>
<evidence type="ECO:0000256" key="2">
    <source>
        <dbReference type="SAM" id="MobiDB-lite"/>
    </source>
</evidence>
<sequence length="166" mass="17639">MSELTLLVLRLGLLALLWIFVFIVIYSVRSDMFGPRIPRSVRVAAGNQRESHDDRDIPTAAVSSGSPGQQDFGKLVITAGPKAGTTIDLPVTGLTIGRSSGAGLQVSDDYTSTNHAKVSKQGNRWVIEDLGSTNGTFLGGKRVTAATEISPGATIRVGTTQFELRP</sequence>
<accession>A0A9D1YVP2</accession>
<organism evidence="5 6">
    <name type="scientific">Candidatus Agrococcus pullicola</name>
    <dbReference type="NCBI Taxonomy" id="2838429"/>
    <lineage>
        <taxon>Bacteria</taxon>
        <taxon>Bacillati</taxon>
        <taxon>Actinomycetota</taxon>
        <taxon>Actinomycetes</taxon>
        <taxon>Micrococcales</taxon>
        <taxon>Microbacteriaceae</taxon>
        <taxon>Agrococcus</taxon>
    </lineage>
</organism>
<evidence type="ECO:0000313" key="6">
    <source>
        <dbReference type="Proteomes" id="UP000824005"/>
    </source>
</evidence>
<dbReference type="PROSITE" id="PS50006">
    <property type="entry name" value="FHA_DOMAIN"/>
    <property type="match status" value="1"/>
</dbReference>